<evidence type="ECO:0000313" key="2">
    <source>
        <dbReference type="Proteomes" id="UP001301388"/>
    </source>
</evidence>
<reference evidence="1 2" key="1">
    <citation type="submission" date="2023-12" db="EMBL/GenBank/DDBJ databases">
        <title>Baltic Sea Cyanobacteria.</title>
        <authorList>
            <person name="Delbaje E."/>
            <person name="Fewer D.P."/>
            <person name="Shishido T.K."/>
        </authorList>
    </citation>
    <scope>NUCLEOTIDE SEQUENCE [LARGE SCALE GENOMIC DNA]</scope>
    <source>
        <strain evidence="1 2">UHCC 0370</strain>
    </source>
</reference>
<protein>
    <submittedName>
        <fullName evidence="1">Uncharacterized protein</fullName>
    </submittedName>
</protein>
<keyword evidence="2" id="KW-1185">Reference proteome</keyword>
<evidence type="ECO:0000313" key="1">
    <source>
        <dbReference type="EMBL" id="MEA5479191.1"/>
    </source>
</evidence>
<dbReference type="InterPro" id="IPR029060">
    <property type="entry name" value="PIN-like_dom_sf"/>
</dbReference>
<name>A0ABU5TLM8_9CYAN</name>
<dbReference type="EMBL" id="JAYGIE010000084">
    <property type="protein sequence ID" value="MEA5479191.1"/>
    <property type="molecule type" value="Genomic_DNA"/>
</dbReference>
<accession>A0ABU5TLM8</accession>
<dbReference type="Proteomes" id="UP001301388">
    <property type="component" value="Unassembled WGS sequence"/>
</dbReference>
<sequence>MRLLILDTDHVSLFLKGNTLVCDRIFQTEPDKLAISVITAEEICQG</sequence>
<comment type="caution">
    <text evidence="1">The sequence shown here is derived from an EMBL/GenBank/DDBJ whole genome shotgun (WGS) entry which is preliminary data.</text>
</comment>
<organism evidence="1 2">
    <name type="scientific">Pseudanabaena galeata UHCC 0370</name>
    <dbReference type="NCBI Taxonomy" id="3110310"/>
    <lineage>
        <taxon>Bacteria</taxon>
        <taxon>Bacillati</taxon>
        <taxon>Cyanobacteriota</taxon>
        <taxon>Cyanophyceae</taxon>
        <taxon>Pseudanabaenales</taxon>
        <taxon>Pseudanabaenaceae</taxon>
        <taxon>Pseudanabaena</taxon>
    </lineage>
</organism>
<dbReference type="SUPFAM" id="SSF88723">
    <property type="entry name" value="PIN domain-like"/>
    <property type="match status" value="1"/>
</dbReference>
<proteinExistence type="predicted"/>
<dbReference type="Gene3D" id="3.40.50.1010">
    <property type="entry name" value="5'-nuclease"/>
    <property type="match status" value="1"/>
</dbReference>
<dbReference type="RefSeq" id="WP_323262490.1">
    <property type="nucleotide sequence ID" value="NZ_JAYGIE010000084.1"/>
</dbReference>
<gene>
    <name evidence="1" type="ORF">VB774_16335</name>
</gene>